<gene>
    <name evidence="1" type="ORF">NECAME_10119</name>
</gene>
<proteinExistence type="predicted"/>
<reference evidence="2" key="1">
    <citation type="journal article" date="2014" name="Nat. Genet.">
        <title>Genome of the human hookworm Necator americanus.</title>
        <authorList>
            <person name="Tang Y.T."/>
            <person name="Gao X."/>
            <person name="Rosa B.A."/>
            <person name="Abubucker S."/>
            <person name="Hallsworth-Pepin K."/>
            <person name="Martin J."/>
            <person name="Tyagi R."/>
            <person name="Heizer E."/>
            <person name="Zhang X."/>
            <person name="Bhonagiri-Palsikar V."/>
            <person name="Minx P."/>
            <person name="Warren W.C."/>
            <person name="Wang Q."/>
            <person name="Zhan B."/>
            <person name="Hotez P.J."/>
            <person name="Sternberg P.W."/>
            <person name="Dougall A."/>
            <person name="Gaze S.T."/>
            <person name="Mulvenna J."/>
            <person name="Sotillo J."/>
            <person name="Ranganathan S."/>
            <person name="Rabelo E.M."/>
            <person name="Wilson R.K."/>
            <person name="Felgner P.L."/>
            <person name="Bethony J."/>
            <person name="Hawdon J.M."/>
            <person name="Gasser R.B."/>
            <person name="Loukas A."/>
            <person name="Mitreva M."/>
        </authorList>
    </citation>
    <scope>NUCLEOTIDE SEQUENCE [LARGE SCALE GENOMIC DNA]</scope>
</reference>
<evidence type="ECO:0000313" key="2">
    <source>
        <dbReference type="Proteomes" id="UP000053676"/>
    </source>
</evidence>
<dbReference type="AlphaFoldDB" id="W2TB63"/>
<protein>
    <submittedName>
        <fullName evidence="1">Uncharacterized protein</fullName>
    </submittedName>
</protein>
<keyword evidence="2" id="KW-1185">Reference proteome</keyword>
<dbReference type="Proteomes" id="UP000053676">
    <property type="component" value="Unassembled WGS sequence"/>
</dbReference>
<name>W2TB63_NECAM</name>
<dbReference type="EMBL" id="KI659707">
    <property type="protein sequence ID" value="ETN78819.1"/>
    <property type="molecule type" value="Genomic_DNA"/>
</dbReference>
<accession>W2TB63</accession>
<dbReference type="KEGG" id="nai:NECAME_10119"/>
<sequence length="118" mass="13194">MNPLIMAAVYTNVLCINPKRMLSVSLTEALGGTKMGGGQHAKARNRAATLNPCKCRSFKVFFNPFSSSVLYVYCRRSSSQIIRGHREHYVDKNDKHFVLGSALTLNKQEDWPSSVNES</sequence>
<evidence type="ECO:0000313" key="1">
    <source>
        <dbReference type="EMBL" id="ETN78819.1"/>
    </source>
</evidence>
<organism evidence="1 2">
    <name type="scientific">Necator americanus</name>
    <name type="common">Human hookworm</name>
    <dbReference type="NCBI Taxonomy" id="51031"/>
    <lineage>
        <taxon>Eukaryota</taxon>
        <taxon>Metazoa</taxon>
        <taxon>Ecdysozoa</taxon>
        <taxon>Nematoda</taxon>
        <taxon>Chromadorea</taxon>
        <taxon>Rhabditida</taxon>
        <taxon>Rhabditina</taxon>
        <taxon>Rhabditomorpha</taxon>
        <taxon>Strongyloidea</taxon>
        <taxon>Ancylostomatidae</taxon>
        <taxon>Bunostominae</taxon>
        <taxon>Necator</taxon>
    </lineage>
</organism>